<keyword evidence="5" id="KW-1185">Reference proteome</keyword>
<dbReference type="Gene3D" id="3.10.310.10">
    <property type="entry name" value="Diaminopimelate Epimerase, Chain A, domain 1"/>
    <property type="match status" value="2"/>
</dbReference>
<dbReference type="EnsemblPlants" id="AES79770">
    <property type="protein sequence ID" value="AES79770"/>
    <property type="gene ID" value="MTR_7g072350"/>
</dbReference>
<evidence type="ECO:0000256" key="2">
    <source>
        <dbReference type="ARBA" id="ARBA00023235"/>
    </source>
</evidence>
<dbReference type="EMBL" id="CM001223">
    <property type="protein sequence ID" value="AES79770.2"/>
    <property type="molecule type" value="Genomic_DNA"/>
</dbReference>
<dbReference type="Pfam" id="PF01678">
    <property type="entry name" value="DAP_epimerase"/>
    <property type="match status" value="1"/>
</dbReference>
<gene>
    <name evidence="3" type="ordered locus">MTR_7g072350</name>
</gene>
<evidence type="ECO:0000256" key="1">
    <source>
        <dbReference type="ARBA" id="ARBA00010219"/>
    </source>
</evidence>
<dbReference type="PANTHER" id="PTHR31689">
    <property type="entry name" value="DIAMINOPIMELATE EPIMERASE, CHLOROPLASTIC"/>
    <property type="match status" value="1"/>
</dbReference>
<evidence type="ECO:0000313" key="4">
    <source>
        <dbReference type="EnsemblPlants" id="AES79770"/>
    </source>
</evidence>
<dbReference type="HOGENOM" id="CLU_1201397_0_0_1"/>
<sequence length="231" mass="26511">MAMHKTRALYYHARWWWKHETGFHHFSKYHGLGNNFILIDNRDSSEPKISSEKVVQLCDRNFSVGADEVIFVLPGINGTDYTMRIFNSDGSEPEVRIVICSWSSLTDKFALFLTFMHVAMECDALLNLFLSLRVYRGGIDKLSPNKDHAAVKSEIDVDGVIWNVTCVSMGNPHCITFNRKESQNLLVDELKLAEIGPKFEHYEMFPARTNKFVQVLSNSHLKMRVWEHGAG</sequence>
<accession>A0A0C3W820</accession>
<name>G7KW34_MEDTR</name>
<dbReference type="InterPro" id="IPR001653">
    <property type="entry name" value="DAP_epimerase_DapF"/>
</dbReference>
<dbReference type="GO" id="GO:0009089">
    <property type="term" value="P:lysine biosynthetic process via diaminopimelate"/>
    <property type="evidence" value="ECO:0000318"/>
    <property type="project" value="GO_Central"/>
</dbReference>
<dbReference type="GO" id="GO:0008837">
    <property type="term" value="F:diaminopimelate epimerase activity"/>
    <property type="evidence" value="ECO:0000318"/>
    <property type="project" value="GO_Central"/>
</dbReference>
<reference evidence="4" key="3">
    <citation type="submission" date="2015-04" db="UniProtKB">
        <authorList>
            <consortium name="EnsemblPlants"/>
        </authorList>
    </citation>
    <scope>IDENTIFICATION</scope>
    <source>
        <strain evidence="4">cv. Jemalong A17</strain>
    </source>
</reference>
<dbReference type="GO" id="GO:0005829">
    <property type="term" value="C:cytosol"/>
    <property type="evidence" value="ECO:0000318"/>
    <property type="project" value="GO_Central"/>
</dbReference>
<protein>
    <submittedName>
        <fullName evidence="3">Diaminopimelate epimerase</fullName>
    </submittedName>
</protein>
<dbReference type="SUPFAM" id="SSF54506">
    <property type="entry name" value="Diaminopimelate epimerase-like"/>
    <property type="match status" value="2"/>
</dbReference>
<proteinExistence type="inferred from homology"/>
<evidence type="ECO:0000313" key="5">
    <source>
        <dbReference type="Proteomes" id="UP000002051"/>
    </source>
</evidence>
<evidence type="ECO:0000313" key="3">
    <source>
        <dbReference type="EMBL" id="AES79770.2"/>
    </source>
</evidence>
<accession>G7KW34</accession>
<keyword evidence="2" id="KW-0413">Isomerase</keyword>
<comment type="similarity">
    <text evidence="1">Belongs to the diaminopimelate epimerase family.</text>
</comment>
<dbReference type="STRING" id="3880.G7KW34"/>
<dbReference type="PANTHER" id="PTHR31689:SF0">
    <property type="entry name" value="DIAMINOPIMELATE EPIMERASE"/>
    <property type="match status" value="1"/>
</dbReference>
<dbReference type="Proteomes" id="UP000002051">
    <property type="component" value="Unassembled WGS sequence"/>
</dbReference>
<reference evidence="3 5" key="2">
    <citation type="journal article" date="2014" name="BMC Genomics">
        <title>An improved genome release (version Mt4.0) for the model legume Medicago truncatula.</title>
        <authorList>
            <person name="Tang H."/>
            <person name="Krishnakumar V."/>
            <person name="Bidwell S."/>
            <person name="Rosen B."/>
            <person name="Chan A."/>
            <person name="Zhou S."/>
            <person name="Gentzbittel L."/>
            <person name="Childs K.L."/>
            <person name="Yandell M."/>
            <person name="Gundlach H."/>
            <person name="Mayer K.F."/>
            <person name="Schwartz D.C."/>
            <person name="Town C.D."/>
        </authorList>
    </citation>
    <scope>GENOME REANNOTATION</scope>
    <source>
        <strain evidence="4 5">cv. Jemalong A17</strain>
    </source>
</reference>
<organism evidence="3 5">
    <name type="scientific">Medicago truncatula</name>
    <name type="common">Barrel medic</name>
    <name type="synonym">Medicago tribuloides</name>
    <dbReference type="NCBI Taxonomy" id="3880"/>
    <lineage>
        <taxon>Eukaryota</taxon>
        <taxon>Viridiplantae</taxon>
        <taxon>Streptophyta</taxon>
        <taxon>Embryophyta</taxon>
        <taxon>Tracheophyta</taxon>
        <taxon>Spermatophyta</taxon>
        <taxon>Magnoliopsida</taxon>
        <taxon>eudicotyledons</taxon>
        <taxon>Gunneridae</taxon>
        <taxon>Pentapetalae</taxon>
        <taxon>rosids</taxon>
        <taxon>fabids</taxon>
        <taxon>Fabales</taxon>
        <taxon>Fabaceae</taxon>
        <taxon>Papilionoideae</taxon>
        <taxon>50 kb inversion clade</taxon>
        <taxon>NPAAA clade</taxon>
        <taxon>Hologalegina</taxon>
        <taxon>IRL clade</taxon>
        <taxon>Trifolieae</taxon>
        <taxon>Medicago</taxon>
    </lineage>
</organism>
<reference evidence="3 5" key="1">
    <citation type="journal article" date="2011" name="Nature">
        <title>The Medicago genome provides insight into the evolution of rhizobial symbioses.</title>
        <authorList>
            <person name="Young N.D."/>
            <person name="Debelle F."/>
            <person name="Oldroyd G.E."/>
            <person name="Geurts R."/>
            <person name="Cannon S.B."/>
            <person name="Udvardi M.K."/>
            <person name="Benedito V.A."/>
            <person name="Mayer K.F."/>
            <person name="Gouzy J."/>
            <person name="Schoof H."/>
            <person name="Van de Peer Y."/>
            <person name="Proost S."/>
            <person name="Cook D.R."/>
            <person name="Meyers B.C."/>
            <person name="Spannagl M."/>
            <person name="Cheung F."/>
            <person name="De Mita S."/>
            <person name="Krishnakumar V."/>
            <person name="Gundlach H."/>
            <person name="Zhou S."/>
            <person name="Mudge J."/>
            <person name="Bharti A.K."/>
            <person name="Murray J.D."/>
            <person name="Naoumkina M.A."/>
            <person name="Rosen B."/>
            <person name="Silverstein K.A."/>
            <person name="Tang H."/>
            <person name="Rombauts S."/>
            <person name="Zhao P.X."/>
            <person name="Zhou P."/>
            <person name="Barbe V."/>
            <person name="Bardou P."/>
            <person name="Bechner M."/>
            <person name="Bellec A."/>
            <person name="Berger A."/>
            <person name="Berges H."/>
            <person name="Bidwell S."/>
            <person name="Bisseling T."/>
            <person name="Choisne N."/>
            <person name="Couloux A."/>
            <person name="Denny R."/>
            <person name="Deshpande S."/>
            <person name="Dai X."/>
            <person name="Doyle J.J."/>
            <person name="Dudez A.M."/>
            <person name="Farmer A.D."/>
            <person name="Fouteau S."/>
            <person name="Franken C."/>
            <person name="Gibelin C."/>
            <person name="Gish J."/>
            <person name="Goldstein S."/>
            <person name="Gonzalez A.J."/>
            <person name="Green P.J."/>
            <person name="Hallab A."/>
            <person name="Hartog M."/>
            <person name="Hua A."/>
            <person name="Humphray S.J."/>
            <person name="Jeong D.H."/>
            <person name="Jing Y."/>
            <person name="Jocker A."/>
            <person name="Kenton S.M."/>
            <person name="Kim D.J."/>
            <person name="Klee K."/>
            <person name="Lai H."/>
            <person name="Lang C."/>
            <person name="Lin S."/>
            <person name="Macmil S.L."/>
            <person name="Magdelenat G."/>
            <person name="Matthews L."/>
            <person name="McCorrison J."/>
            <person name="Monaghan E.L."/>
            <person name="Mun J.H."/>
            <person name="Najar F.Z."/>
            <person name="Nicholson C."/>
            <person name="Noirot C."/>
            <person name="O'Bleness M."/>
            <person name="Paule C.R."/>
            <person name="Poulain J."/>
            <person name="Prion F."/>
            <person name="Qin B."/>
            <person name="Qu C."/>
            <person name="Retzel E.F."/>
            <person name="Riddle C."/>
            <person name="Sallet E."/>
            <person name="Samain S."/>
            <person name="Samson N."/>
            <person name="Sanders I."/>
            <person name="Saurat O."/>
            <person name="Scarpelli C."/>
            <person name="Schiex T."/>
            <person name="Segurens B."/>
            <person name="Severin A.J."/>
            <person name="Sherrier D.J."/>
            <person name="Shi R."/>
            <person name="Sims S."/>
            <person name="Singer S.R."/>
            <person name="Sinharoy S."/>
            <person name="Sterck L."/>
            <person name="Viollet A."/>
            <person name="Wang B.B."/>
            <person name="Wang K."/>
            <person name="Wang M."/>
            <person name="Wang X."/>
            <person name="Warfsmann J."/>
            <person name="Weissenbach J."/>
            <person name="White D.D."/>
            <person name="White J.D."/>
            <person name="Wiley G.B."/>
            <person name="Wincker P."/>
            <person name="Xing Y."/>
            <person name="Yang L."/>
            <person name="Yao Z."/>
            <person name="Ying F."/>
            <person name="Zhai J."/>
            <person name="Zhou L."/>
            <person name="Zuber A."/>
            <person name="Denarie J."/>
            <person name="Dixon R.A."/>
            <person name="May G.D."/>
            <person name="Schwartz D.C."/>
            <person name="Rogers J."/>
            <person name="Quetier F."/>
            <person name="Town C.D."/>
            <person name="Roe B.A."/>
        </authorList>
    </citation>
    <scope>NUCLEOTIDE SEQUENCE [LARGE SCALE GENOMIC DNA]</scope>
    <source>
        <strain evidence="3">A17</strain>
        <strain evidence="4 5">cv. Jemalong A17</strain>
    </source>
</reference>
<dbReference type="AlphaFoldDB" id="G7KW34"/>